<evidence type="ECO:0000256" key="9">
    <source>
        <dbReference type="ARBA" id="ARBA00022982"/>
    </source>
</evidence>
<feature type="transmembrane region" description="Helical" evidence="16">
    <location>
        <begin position="79"/>
        <end position="96"/>
    </location>
</feature>
<keyword evidence="11" id="KW-0520">NAD</keyword>
<evidence type="ECO:0000256" key="4">
    <source>
        <dbReference type="ARBA" id="ARBA00021095"/>
    </source>
</evidence>
<evidence type="ECO:0000256" key="12">
    <source>
        <dbReference type="ARBA" id="ARBA00023128"/>
    </source>
</evidence>
<accession>A0A343A5Z9</accession>
<keyword evidence="13 16" id="KW-0472">Membrane</keyword>
<feature type="transmembrane region" description="Helical" evidence="16">
    <location>
        <begin position="45"/>
        <end position="67"/>
    </location>
</feature>
<dbReference type="GO" id="GO:0031966">
    <property type="term" value="C:mitochondrial membrane"/>
    <property type="evidence" value="ECO:0007669"/>
    <property type="project" value="UniProtKB-SubCell"/>
</dbReference>
<feature type="transmembrane region" description="Helical" evidence="16">
    <location>
        <begin position="20"/>
        <end position="39"/>
    </location>
</feature>
<evidence type="ECO:0000256" key="2">
    <source>
        <dbReference type="ARBA" id="ARBA00005698"/>
    </source>
</evidence>
<evidence type="ECO:0000256" key="14">
    <source>
        <dbReference type="ARBA" id="ARBA00031019"/>
    </source>
</evidence>
<evidence type="ECO:0000256" key="15">
    <source>
        <dbReference type="ARBA" id="ARBA00049551"/>
    </source>
</evidence>
<keyword evidence="10 16" id="KW-1133">Transmembrane helix</keyword>
<dbReference type="EMBL" id="KX035183">
    <property type="protein sequence ID" value="AOY39978.1"/>
    <property type="molecule type" value="Genomic_DNA"/>
</dbReference>
<evidence type="ECO:0000256" key="3">
    <source>
        <dbReference type="ARBA" id="ARBA00012944"/>
    </source>
</evidence>
<evidence type="ECO:0000313" key="17">
    <source>
        <dbReference type="EMBL" id="AOY39978.1"/>
    </source>
</evidence>
<dbReference type="EC" id="7.1.1.2" evidence="3"/>
<gene>
    <name evidence="17" type="primary">nad6</name>
</gene>
<evidence type="ECO:0000256" key="7">
    <source>
        <dbReference type="ARBA" id="ARBA00022692"/>
    </source>
</evidence>
<keyword evidence="9" id="KW-0249">Electron transport</keyword>
<dbReference type="PANTHER" id="PTHR11435:SF1">
    <property type="entry name" value="NADH-UBIQUINONE OXIDOREDUCTASE CHAIN 6"/>
    <property type="match status" value="1"/>
</dbReference>
<organism evidence="17">
    <name type="scientific">Scolytinae sp. BMNH 1040118</name>
    <dbReference type="NCBI Taxonomy" id="1903784"/>
    <lineage>
        <taxon>Eukaryota</taxon>
        <taxon>Metazoa</taxon>
        <taxon>Ecdysozoa</taxon>
        <taxon>Arthropoda</taxon>
        <taxon>Hexapoda</taxon>
        <taxon>Insecta</taxon>
        <taxon>Pterygota</taxon>
        <taxon>Neoptera</taxon>
        <taxon>Endopterygota</taxon>
        <taxon>Coleoptera</taxon>
        <taxon>Polyphaga</taxon>
        <taxon>Cucujiformia</taxon>
        <taxon>Curculionidae</taxon>
        <taxon>Scolytinae</taxon>
    </lineage>
</organism>
<keyword evidence="5" id="KW-0813">Transport</keyword>
<evidence type="ECO:0000256" key="6">
    <source>
        <dbReference type="ARBA" id="ARBA00022660"/>
    </source>
</evidence>
<evidence type="ECO:0000256" key="5">
    <source>
        <dbReference type="ARBA" id="ARBA00022448"/>
    </source>
</evidence>
<comment type="catalytic activity">
    <reaction evidence="15">
        <text>a ubiquinone + NADH + 5 H(+)(in) = a ubiquinol + NAD(+) + 4 H(+)(out)</text>
        <dbReference type="Rhea" id="RHEA:29091"/>
        <dbReference type="Rhea" id="RHEA-COMP:9565"/>
        <dbReference type="Rhea" id="RHEA-COMP:9566"/>
        <dbReference type="ChEBI" id="CHEBI:15378"/>
        <dbReference type="ChEBI" id="CHEBI:16389"/>
        <dbReference type="ChEBI" id="CHEBI:17976"/>
        <dbReference type="ChEBI" id="CHEBI:57540"/>
        <dbReference type="ChEBI" id="CHEBI:57945"/>
        <dbReference type="EC" id="7.1.1.2"/>
    </reaction>
</comment>
<evidence type="ECO:0000256" key="11">
    <source>
        <dbReference type="ARBA" id="ARBA00023027"/>
    </source>
</evidence>
<evidence type="ECO:0000256" key="1">
    <source>
        <dbReference type="ARBA" id="ARBA00004225"/>
    </source>
</evidence>
<keyword evidence="12 17" id="KW-0496">Mitochondrion</keyword>
<keyword evidence="8" id="KW-1278">Translocase</keyword>
<feature type="transmembrane region" description="Helical" evidence="16">
    <location>
        <begin position="116"/>
        <end position="140"/>
    </location>
</feature>
<keyword evidence="6" id="KW-0679">Respiratory chain</keyword>
<dbReference type="InterPro" id="IPR050269">
    <property type="entry name" value="ComplexI_Subunit6"/>
</dbReference>
<name>A0A343A5Z9_9CUCU</name>
<dbReference type="GO" id="GO:0008137">
    <property type="term" value="F:NADH dehydrogenase (ubiquinone) activity"/>
    <property type="evidence" value="ECO:0007669"/>
    <property type="project" value="UniProtKB-EC"/>
</dbReference>
<evidence type="ECO:0000256" key="8">
    <source>
        <dbReference type="ARBA" id="ARBA00022967"/>
    </source>
</evidence>
<reference evidence="17" key="1">
    <citation type="submission" date="2016-04" db="EMBL/GenBank/DDBJ databases">
        <title>Mitochondria of Scolytid beetles.</title>
        <authorList>
            <person name="Miller K."/>
            <person name="Linard B."/>
            <person name="Vogler A.P."/>
        </authorList>
    </citation>
    <scope>NUCLEOTIDE SEQUENCE</scope>
</reference>
<keyword evidence="7 16" id="KW-0812">Transmembrane</keyword>
<proteinExistence type="inferred from homology"/>
<geneLocation type="mitochondrion" evidence="17"/>
<evidence type="ECO:0000256" key="13">
    <source>
        <dbReference type="ARBA" id="ARBA00023136"/>
    </source>
</evidence>
<comment type="subcellular location">
    <subcellularLocation>
        <location evidence="1">Mitochondrion membrane</location>
        <topology evidence="1">Multi-pass membrane protein</topology>
    </subcellularLocation>
</comment>
<protein>
    <recommendedName>
        <fullName evidence="4">NADH-ubiquinone oxidoreductase chain 6</fullName>
        <ecNumber evidence="3">7.1.1.2</ecNumber>
    </recommendedName>
    <alternativeName>
        <fullName evidence="14">NADH dehydrogenase subunit 6</fullName>
    </alternativeName>
</protein>
<dbReference type="AlphaFoldDB" id="A0A343A5Z9"/>
<sequence length="153" mass="17419">MTLIIMSYISITLLFLKHPLSMGLALILQALLTALSSGLLYKNFWFGYILFLVMVGGVMIMFIYMTSIASNEKFKVPSSPTKFILMTMLMMTIFLSNQKPEFLSKELNMSNTLNKFFTIPKMQMAVFLMIYLFVALIAVVKISNKSMGPLRQN</sequence>
<evidence type="ECO:0000256" key="16">
    <source>
        <dbReference type="SAM" id="Phobius"/>
    </source>
</evidence>
<dbReference type="PANTHER" id="PTHR11435">
    <property type="entry name" value="NADH UBIQUINONE OXIDOREDUCTASE SUBUNIT ND6"/>
    <property type="match status" value="1"/>
</dbReference>
<comment type="similarity">
    <text evidence="2">Belongs to the complex I subunit 6 family.</text>
</comment>
<evidence type="ECO:0000256" key="10">
    <source>
        <dbReference type="ARBA" id="ARBA00022989"/>
    </source>
</evidence>